<evidence type="ECO:0000313" key="1">
    <source>
        <dbReference type="Proteomes" id="UP000887565"/>
    </source>
</evidence>
<name>A0A915I5Z5_ROMCU</name>
<reference evidence="2" key="1">
    <citation type="submission" date="2022-11" db="UniProtKB">
        <authorList>
            <consortium name="WormBaseParasite"/>
        </authorList>
    </citation>
    <scope>IDENTIFICATION</scope>
</reference>
<organism evidence="1 2">
    <name type="scientific">Romanomermis culicivorax</name>
    <name type="common">Nematode worm</name>
    <dbReference type="NCBI Taxonomy" id="13658"/>
    <lineage>
        <taxon>Eukaryota</taxon>
        <taxon>Metazoa</taxon>
        <taxon>Ecdysozoa</taxon>
        <taxon>Nematoda</taxon>
        <taxon>Enoplea</taxon>
        <taxon>Dorylaimia</taxon>
        <taxon>Mermithida</taxon>
        <taxon>Mermithoidea</taxon>
        <taxon>Mermithidae</taxon>
        <taxon>Romanomermis</taxon>
    </lineage>
</organism>
<accession>A0A915I5Z5</accession>
<evidence type="ECO:0000313" key="2">
    <source>
        <dbReference type="WBParaSite" id="nRc.2.0.1.t09186-RA"/>
    </source>
</evidence>
<dbReference type="AlphaFoldDB" id="A0A915I5Z5"/>
<dbReference type="Proteomes" id="UP000887565">
    <property type="component" value="Unplaced"/>
</dbReference>
<dbReference type="WBParaSite" id="nRc.2.0.1.t09186-RA">
    <property type="protein sequence ID" value="nRc.2.0.1.t09186-RA"/>
    <property type="gene ID" value="nRc.2.0.1.g09186"/>
</dbReference>
<proteinExistence type="predicted"/>
<sequence>MYNRWAVQMQGNEMGCYTAVSECNPARGQDVPLPNWDNISVDILENLKNGKSYWDLDGFKTLMPGLGYPMTKDANPMDYLM</sequence>
<keyword evidence="1" id="KW-1185">Reference proteome</keyword>
<protein>
    <submittedName>
        <fullName evidence="2">Uncharacterized protein</fullName>
    </submittedName>
</protein>